<feature type="transmembrane region" description="Helical" evidence="1">
    <location>
        <begin position="72"/>
        <end position="89"/>
    </location>
</feature>
<keyword evidence="1" id="KW-0472">Membrane</keyword>
<dbReference type="RefSeq" id="WP_393970878.1">
    <property type="nucleotide sequence ID" value="NZ_CP133772.1"/>
</dbReference>
<protein>
    <recommendedName>
        <fullName evidence="4">DUF1453 domain-containing protein</fullName>
    </recommendedName>
</protein>
<gene>
    <name evidence="2" type="ORF">OXIME_001120</name>
</gene>
<keyword evidence="1" id="KW-1133">Transmembrane helix</keyword>
<dbReference type="Proteomes" id="UP001451606">
    <property type="component" value="Chromosome"/>
</dbReference>
<evidence type="ECO:0000256" key="1">
    <source>
        <dbReference type="SAM" id="Phobius"/>
    </source>
</evidence>
<evidence type="ECO:0000313" key="3">
    <source>
        <dbReference type="Proteomes" id="UP001451606"/>
    </source>
</evidence>
<evidence type="ECO:0000313" key="2">
    <source>
        <dbReference type="EMBL" id="WYY00543.1"/>
    </source>
</evidence>
<organism evidence="2 3">
    <name type="scientific">Oxyplasma meridianum</name>
    <dbReference type="NCBI Taxonomy" id="3073602"/>
    <lineage>
        <taxon>Archaea</taxon>
        <taxon>Methanobacteriati</taxon>
        <taxon>Thermoplasmatota</taxon>
        <taxon>Thermoplasmata</taxon>
        <taxon>Thermoplasmatales</taxon>
        <taxon>Thermoplasmataceae</taxon>
        <taxon>Oxyplasma</taxon>
    </lineage>
</organism>
<proteinExistence type="predicted"/>
<dbReference type="KEGG" id="omr:OXIME_001120"/>
<evidence type="ECO:0008006" key="4">
    <source>
        <dbReference type="Google" id="ProtNLM"/>
    </source>
</evidence>
<dbReference type="AlphaFoldDB" id="A0AAX4NH89"/>
<dbReference type="EMBL" id="CP133772">
    <property type="protein sequence ID" value="WYY00543.1"/>
    <property type="molecule type" value="Genomic_DNA"/>
</dbReference>
<feature type="transmembrane region" description="Helical" evidence="1">
    <location>
        <begin position="109"/>
        <end position="126"/>
    </location>
</feature>
<keyword evidence="1" id="KW-0812">Transmembrane</keyword>
<keyword evidence="3" id="KW-1185">Reference proteome</keyword>
<name>A0AAX4NH89_9ARCH</name>
<dbReference type="GeneID" id="95967857"/>
<feature type="transmembrane region" description="Helical" evidence="1">
    <location>
        <begin position="17"/>
        <end position="36"/>
    </location>
</feature>
<feature type="transmembrane region" description="Helical" evidence="1">
    <location>
        <begin position="132"/>
        <end position="151"/>
    </location>
</feature>
<sequence length="175" mass="20033">MIGIFSFPFENYIPAKYQFYFLASLTVFLLLLRLSRLFLGRKYSIGKVLLVPVIYALLSVYTYIQVSTLQKELIIVFGVLGLIAGIAYGKKDRFYVKNNVLKYRSSLPFTLIWTLSFLGEIYIYLYNPRLPISVGFALNIIIAGSAGLILGEAIRIMNSYRIYIKKLSKRGSERN</sequence>
<reference evidence="2 3" key="1">
    <citation type="submission" date="2023-09" db="EMBL/GenBank/DDBJ databases">
        <authorList>
            <person name="Golyshina O.V."/>
            <person name="Lunev E.A."/>
            <person name="Bargiela R."/>
            <person name="Gaines M.C."/>
            <person name="Daum B."/>
            <person name="Bale N.J."/>
            <person name="Koenen M."/>
            <person name="Sinninghe Damst J.S."/>
            <person name="Yakimov M."/>
            <person name="Golyshin P.N."/>
        </authorList>
    </citation>
    <scope>NUCLEOTIDE SEQUENCE [LARGE SCALE GENOMIC DNA]</scope>
    <source>
        <strain evidence="2 3">M1</strain>
    </source>
</reference>
<feature type="transmembrane region" description="Helical" evidence="1">
    <location>
        <begin position="48"/>
        <end position="66"/>
    </location>
</feature>
<accession>A0AAX4NH89</accession>